<dbReference type="GO" id="GO:0015937">
    <property type="term" value="P:coenzyme A biosynthetic process"/>
    <property type="evidence" value="ECO:0007669"/>
    <property type="project" value="UniProtKB-KW"/>
</dbReference>
<dbReference type="SUPFAM" id="SSF52540">
    <property type="entry name" value="P-loop containing nucleoside triphosphate hydrolases"/>
    <property type="match status" value="1"/>
</dbReference>
<dbReference type="InterPro" id="IPR001977">
    <property type="entry name" value="Depp_CoAkinase"/>
</dbReference>
<feature type="chain" id="PRO_5013108072" evidence="9">
    <location>
        <begin position="16"/>
        <end position="307"/>
    </location>
</feature>
<organism evidence="10 11">
    <name type="scientific">Allomyces macrogynus (strain ATCC 38327)</name>
    <name type="common">Allomyces javanicus var. macrogynus</name>
    <dbReference type="NCBI Taxonomy" id="578462"/>
    <lineage>
        <taxon>Eukaryota</taxon>
        <taxon>Fungi</taxon>
        <taxon>Fungi incertae sedis</taxon>
        <taxon>Blastocladiomycota</taxon>
        <taxon>Blastocladiomycetes</taxon>
        <taxon>Blastocladiales</taxon>
        <taxon>Blastocladiaceae</taxon>
        <taxon>Allomyces</taxon>
    </lineage>
</organism>
<dbReference type="OrthoDB" id="247245at2759"/>
<keyword evidence="8" id="KW-1133">Transmembrane helix</keyword>
<dbReference type="FunFam" id="3.40.50.300:FF:000991">
    <property type="entry name" value="Dephospho-CoA kinase"/>
    <property type="match status" value="1"/>
</dbReference>
<keyword evidence="3" id="KW-0808">Transferase</keyword>
<protein>
    <submittedName>
        <fullName evidence="10">Dephospho-CoA kinase</fullName>
    </submittedName>
</protein>
<reference evidence="10 11" key="1">
    <citation type="submission" date="2009-11" db="EMBL/GenBank/DDBJ databases">
        <title>Annotation of Allomyces macrogynus ATCC 38327.</title>
        <authorList>
            <consortium name="The Broad Institute Genome Sequencing Platform"/>
            <person name="Russ C."/>
            <person name="Cuomo C."/>
            <person name="Burger G."/>
            <person name="Gray M.W."/>
            <person name="Holland P.W.H."/>
            <person name="King N."/>
            <person name="Lang F.B.F."/>
            <person name="Roger A.J."/>
            <person name="Ruiz-Trillo I."/>
            <person name="Young S.K."/>
            <person name="Zeng Q."/>
            <person name="Gargeya S."/>
            <person name="Fitzgerald M."/>
            <person name="Haas B."/>
            <person name="Abouelleil A."/>
            <person name="Alvarado L."/>
            <person name="Arachchi H.M."/>
            <person name="Berlin A."/>
            <person name="Chapman S.B."/>
            <person name="Gearin G."/>
            <person name="Goldberg J."/>
            <person name="Griggs A."/>
            <person name="Gujja S."/>
            <person name="Hansen M."/>
            <person name="Heiman D."/>
            <person name="Howarth C."/>
            <person name="Larimer J."/>
            <person name="Lui A."/>
            <person name="MacDonald P.J.P."/>
            <person name="McCowen C."/>
            <person name="Montmayeur A."/>
            <person name="Murphy C."/>
            <person name="Neiman D."/>
            <person name="Pearson M."/>
            <person name="Priest M."/>
            <person name="Roberts A."/>
            <person name="Saif S."/>
            <person name="Shea T."/>
            <person name="Sisk P."/>
            <person name="Stolte C."/>
            <person name="Sykes S."/>
            <person name="Wortman J."/>
            <person name="Nusbaum C."/>
            <person name="Birren B."/>
        </authorList>
    </citation>
    <scope>NUCLEOTIDE SEQUENCE [LARGE SCALE GENOMIC DNA]</scope>
    <source>
        <strain evidence="10 11">ATCC 38327</strain>
    </source>
</reference>
<evidence type="ECO:0000256" key="9">
    <source>
        <dbReference type="SAM" id="SignalP"/>
    </source>
</evidence>
<keyword evidence="7" id="KW-0173">Coenzyme A biosynthesis</keyword>
<gene>
    <name evidence="10" type="ORF">AMAG_05187</name>
</gene>
<dbReference type="PANTHER" id="PTHR10695">
    <property type="entry name" value="DEPHOSPHO-COA KINASE-RELATED"/>
    <property type="match status" value="1"/>
</dbReference>
<evidence type="ECO:0000256" key="1">
    <source>
        <dbReference type="ARBA" id="ARBA00009018"/>
    </source>
</evidence>
<name>A0A0L0SAX1_ALLM3</name>
<evidence type="ECO:0000313" key="10">
    <source>
        <dbReference type="EMBL" id="KNE59723.1"/>
    </source>
</evidence>
<dbReference type="GO" id="GO:0005524">
    <property type="term" value="F:ATP binding"/>
    <property type="evidence" value="ECO:0007669"/>
    <property type="project" value="UniProtKB-KW"/>
</dbReference>
<dbReference type="EMBL" id="GG745335">
    <property type="protein sequence ID" value="KNE59723.1"/>
    <property type="molecule type" value="Genomic_DNA"/>
</dbReference>
<dbReference type="eggNOG" id="KOG3220">
    <property type="taxonomic scope" value="Eukaryota"/>
</dbReference>
<keyword evidence="2" id="KW-0963">Cytoplasm</keyword>
<dbReference type="VEuPathDB" id="FungiDB:AMAG_05187"/>
<keyword evidence="6" id="KW-0067">ATP-binding</keyword>
<evidence type="ECO:0000256" key="6">
    <source>
        <dbReference type="ARBA" id="ARBA00022840"/>
    </source>
</evidence>
<evidence type="ECO:0000256" key="5">
    <source>
        <dbReference type="ARBA" id="ARBA00022777"/>
    </source>
</evidence>
<dbReference type="PROSITE" id="PS51219">
    <property type="entry name" value="DPCK"/>
    <property type="match status" value="1"/>
</dbReference>
<feature type="signal peptide" evidence="9">
    <location>
        <begin position="1"/>
        <end position="15"/>
    </location>
</feature>
<dbReference type="PANTHER" id="PTHR10695:SF46">
    <property type="entry name" value="BIFUNCTIONAL COENZYME A SYNTHASE-RELATED"/>
    <property type="match status" value="1"/>
</dbReference>
<evidence type="ECO:0000256" key="8">
    <source>
        <dbReference type="SAM" id="Phobius"/>
    </source>
</evidence>
<dbReference type="STRING" id="578462.A0A0L0SAX1"/>
<dbReference type="Proteomes" id="UP000054350">
    <property type="component" value="Unassembled WGS sequence"/>
</dbReference>
<keyword evidence="11" id="KW-1185">Reference proteome</keyword>
<comment type="similarity">
    <text evidence="1">Belongs to the CoaE family.</text>
</comment>
<sequence>MRGHFGAATTMLVAAATTVSNLDGTTKASNKTVWLDKPVPPALKIGMTKLKLFLNDYQQRPHLPHRATMKIVGLTGGIATGKSSVSRHLAASGVPVIDCDQLARQVVEPGTSALRALVDAFGPEILQQPSGALDRAKLGAIIFADEAKRHILNRITHPAIRRAILAKVIDYWLRGEPLVVVDAPLLIEAGLHKLCNEVVVVYCPDDVQLQRLMKRDGMPQADAEARMRAQKPMDEKLRLATRVLDNTGSLQDLFRQADALLIKMRPPAWRTWAWRIGPPVVLLAILVPVIYALVRIVVAVVDARGWI</sequence>
<keyword evidence="4" id="KW-0547">Nucleotide-binding</keyword>
<evidence type="ECO:0000256" key="2">
    <source>
        <dbReference type="ARBA" id="ARBA00022490"/>
    </source>
</evidence>
<dbReference type="Pfam" id="PF01121">
    <property type="entry name" value="CoaE"/>
    <property type="match status" value="1"/>
</dbReference>
<evidence type="ECO:0000313" key="11">
    <source>
        <dbReference type="Proteomes" id="UP000054350"/>
    </source>
</evidence>
<proteinExistence type="inferred from homology"/>
<reference evidence="11" key="2">
    <citation type="submission" date="2009-11" db="EMBL/GenBank/DDBJ databases">
        <title>The Genome Sequence of Allomyces macrogynus strain ATCC 38327.</title>
        <authorList>
            <consortium name="The Broad Institute Genome Sequencing Platform"/>
            <person name="Russ C."/>
            <person name="Cuomo C."/>
            <person name="Shea T."/>
            <person name="Young S.K."/>
            <person name="Zeng Q."/>
            <person name="Koehrsen M."/>
            <person name="Haas B."/>
            <person name="Borodovsky M."/>
            <person name="Guigo R."/>
            <person name="Alvarado L."/>
            <person name="Berlin A."/>
            <person name="Borenstein D."/>
            <person name="Chen Z."/>
            <person name="Engels R."/>
            <person name="Freedman E."/>
            <person name="Gellesch M."/>
            <person name="Goldberg J."/>
            <person name="Griggs A."/>
            <person name="Gujja S."/>
            <person name="Heiman D."/>
            <person name="Hepburn T."/>
            <person name="Howarth C."/>
            <person name="Jen D."/>
            <person name="Larson L."/>
            <person name="Lewis B."/>
            <person name="Mehta T."/>
            <person name="Park D."/>
            <person name="Pearson M."/>
            <person name="Roberts A."/>
            <person name="Saif S."/>
            <person name="Shenoy N."/>
            <person name="Sisk P."/>
            <person name="Stolte C."/>
            <person name="Sykes S."/>
            <person name="Walk T."/>
            <person name="White J."/>
            <person name="Yandava C."/>
            <person name="Burger G."/>
            <person name="Gray M.W."/>
            <person name="Holland P.W.H."/>
            <person name="King N."/>
            <person name="Lang F.B.F."/>
            <person name="Roger A.J."/>
            <person name="Ruiz-Trillo I."/>
            <person name="Lander E."/>
            <person name="Nusbaum C."/>
        </authorList>
    </citation>
    <scope>NUCLEOTIDE SEQUENCE [LARGE SCALE GENOMIC DNA]</scope>
    <source>
        <strain evidence="11">ATCC 38327</strain>
    </source>
</reference>
<keyword evidence="5 10" id="KW-0418">Kinase</keyword>
<keyword evidence="8" id="KW-0472">Membrane</keyword>
<evidence type="ECO:0000256" key="3">
    <source>
        <dbReference type="ARBA" id="ARBA00022679"/>
    </source>
</evidence>
<evidence type="ECO:0000256" key="4">
    <source>
        <dbReference type="ARBA" id="ARBA00022741"/>
    </source>
</evidence>
<dbReference type="NCBIfam" id="TIGR00152">
    <property type="entry name" value="dephospho-CoA kinase"/>
    <property type="match status" value="1"/>
</dbReference>
<keyword evidence="9" id="KW-0732">Signal</keyword>
<feature type="transmembrane region" description="Helical" evidence="8">
    <location>
        <begin position="280"/>
        <end position="301"/>
    </location>
</feature>
<evidence type="ECO:0000256" key="7">
    <source>
        <dbReference type="ARBA" id="ARBA00022993"/>
    </source>
</evidence>
<dbReference type="InterPro" id="IPR027417">
    <property type="entry name" value="P-loop_NTPase"/>
</dbReference>
<keyword evidence="8" id="KW-0812">Transmembrane</keyword>
<accession>A0A0L0SAX1</accession>
<dbReference type="Gene3D" id="3.40.50.300">
    <property type="entry name" value="P-loop containing nucleotide triphosphate hydrolases"/>
    <property type="match status" value="1"/>
</dbReference>
<dbReference type="GO" id="GO:0004140">
    <property type="term" value="F:dephospho-CoA kinase activity"/>
    <property type="evidence" value="ECO:0007669"/>
    <property type="project" value="InterPro"/>
</dbReference>
<dbReference type="OMA" id="PEEHEMQ"/>
<dbReference type="AlphaFoldDB" id="A0A0L0SAX1"/>
<dbReference type="HAMAP" id="MF_00376">
    <property type="entry name" value="Dephospho_CoA_kinase"/>
    <property type="match status" value="1"/>
</dbReference>
<dbReference type="CDD" id="cd02022">
    <property type="entry name" value="DPCK"/>
    <property type="match status" value="1"/>
</dbReference>